<proteinExistence type="predicted"/>
<accession>A0A1G9FXZ2</accession>
<keyword evidence="3" id="KW-0808">Transferase</keyword>
<keyword evidence="1" id="KW-0472">Membrane</keyword>
<evidence type="ECO:0000313" key="4">
    <source>
        <dbReference type="Proteomes" id="UP000198662"/>
    </source>
</evidence>
<reference evidence="4" key="1">
    <citation type="submission" date="2016-10" db="EMBL/GenBank/DDBJ databases">
        <authorList>
            <person name="Varghese N."/>
            <person name="Submissions S."/>
        </authorList>
    </citation>
    <scope>NUCLEOTIDE SEQUENCE [LARGE SCALE GENOMIC DNA]</scope>
    <source>
        <strain evidence="4">CGMCC 4.3147</strain>
    </source>
</reference>
<feature type="transmembrane region" description="Helical" evidence="1">
    <location>
        <begin position="244"/>
        <end position="267"/>
    </location>
</feature>
<evidence type="ECO:0000259" key="2">
    <source>
        <dbReference type="Pfam" id="PF01757"/>
    </source>
</evidence>
<gene>
    <name evidence="3" type="ORF">SAMN05216298_2097</name>
</gene>
<feature type="transmembrane region" description="Helical" evidence="1">
    <location>
        <begin position="62"/>
        <end position="83"/>
    </location>
</feature>
<feature type="transmembrane region" description="Helical" evidence="1">
    <location>
        <begin position="320"/>
        <end position="343"/>
    </location>
</feature>
<dbReference type="GO" id="GO:0016747">
    <property type="term" value="F:acyltransferase activity, transferring groups other than amino-acyl groups"/>
    <property type="evidence" value="ECO:0007669"/>
    <property type="project" value="InterPro"/>
</dbReference>
<keyword evidence="3" id="KW-0012">Acyltransferase</keyword>
<feature type="domain" description="Acyltransferase 3" evidence="2">
    <location>
        <begin position="18"/>
        <end position="363"/>
    </location>
</feature>
<feature type="transmembrane region" description="Helical" evidence="1">
    <location>
        <begin position="349"/>
        <end position="367"/>
    </location>
</feature>
<evidence type="ECO:0000256" key="1">
    <source>
        <dbReference type="SAM" id="Phobius"/>
    </source>
</evidence>
<dbReference type="OrthoDB" id="7375713at2"/>
<feature type="transmembrane region" description="Helical" evidence="1">
    <location>
        <begin position="103"/>
        <end position="124"/>
    </location>
</feature>
<dbReference type="InterPro" id="IPR050623">
    <property type="entry name" value="Glucan_succinyl_AcylTrfase"/>
</dbReference>
<evidence type="ECO:0000313" key="3">
    <source>
        <dbReference type="EMBL" id="SDK93185.1"/>
    </source>
</evidence>
<keyword evidence="1" id="KW-1133">Transmembrane helix</keyword>
<organism evidence="3 4">
    <name type="scientific">Glycomyces sambucus</name>
    <dbReference type="NCBI Taxonomy" id="380244"/>
    <lineage>
        <taxon>Bacteria</taxon>
        <taxon>Bacillati</taxon>
        <taxon>Actinomycetota</taxon>
        <taxon>Actinomycetes</taxon>
        <taxon>Glycomycetales</taxon>
        <taxon>Glycomycetaceae</taxon>
        <taxon>Glycomyces</taxon>
    </lineage>
</organism>
<feature type="transmembrane region" description="Helical" evidence="1">
    <location>
        <begin position="206"/>
        <end position="232"/>
    </location>
</feature>
<feature type="transmembrane region" description="Helical" evidence="1">
    <location>
        <begin position="183"/>
        <end position="200"/>
    </location>
</feature>
<dbReference type="AlphaFoldDB" id="A0A1G9FXZ2"/>
<dbReference type="STRING" id="380244.SAMN05216298_2097"/>
<keyword evidence="4" id="KW-1185">Reference proteome</keyword>
<feature type="transmembrane region" description="Helical" evidence="1">
    <location>
        <begin position="279"/>
        <end position="299"/>
    </location>
</feature>
<dbReference type="Proteomes" id="UP000198662">
    <property type="component" value="Unassembled WGS sequence"/>
</dbReference>
<dbReference type="RefSeq" id="WP_091047271.1">
    <property type="nucleotide sequence ID" value="NZ_FNGF01000002.1"/>
</dbReference>
<feature type="transmembrane region" description="Helical" evidence="1">
    <location>
        <begin position="24"/>
        <end position="42"/>
    </location>
</feature>
<name>A0A1G9FXZ2_9ACTN</name>
<protein>
    <submittedName>
        <fullName evidence="3">Acyltransferase family protein</fullName>
    </submittedName>
</protein>
<dbReference type="PANTHER" id="PTHR36927">
    <property type="entry name" value="BLR4337 PROTEIN"/>
    <property type="match status" value="1"/>
</dbReference>
<dbReference type="InterPro" id="IPR002656">
    <property type="entry name" value="Acyl_transf_3_dom"/>
</dbReference>
<dbReference type="PANTHER" id="PTHR36927:SF4">
    <property type="entry name" value="BLR5718 PROTEIN"/>
    <property type="match status" value="1"/>
</dbReference>
<sequence length="377" mass="40924">MTTATAPPLAPATGRLHHLDNLRVYLTFLVVAHHVALGYGNLGIWPNWEEPENAAGALPLDVFVLFNQAYTMGLFFLLSGAFAPPALDRRGPGPYARERLRRLGIPFLAFLILLRPLYTLPEYLGRPADERGPYWQYYLTESNIGPMWFVEVLLVFSLLYAWFRAVRPAPEPAPPQSLRPWHFAAFAVALALVSWVWRMAVPVGQFVPVLGLPSAAYLPQYVAVFCLGALAFRRGWLANLPRRAGLLGVGLILASLLAMAFSGYAALDLEDPPPAVSTAHLGFALWDSLFAVGAILILLRGFERFANGSGPLARFLSANAYGVYLVHAPVIVGAVALLAPVAAPPVVKFLLAFAVAAPVSWAATAALRRIPAVRSVL</sequence>
<keyword evidence="1" id="KW-0812">Transmembrane</keyword>
<dbReference type="EMBL" id="FNGF01000002">
    <property type="protein sequence ID" value="SDK93185.1"/>
    <property type="molecule type" value="Genomic_DNA"/>
</dbReference>
<dbReference type="Pfam" id="PF01757">
    <property type="entry name" value="Acyl_transf_3"/>
    <property type="match status" value="1"/>
</dbReference>
<feature type="transmembrane region" description="Helical" evidence="1">
    <location>
        <begin position="144"/>
        <end position="163"/>
    </location>
</feature>